<dbReference type="Gene3D" id="3.30.450.20">
    <property type="entry name" value="PAS domain"/>
    <property type="match status" value="1"/>
</dbReference>
<dbReference type="SUPFAM" id="SSF55785">
    <property type="entry name" value="PYP-like sensor domain (PAS domain)"/>
    <property type="match status" value="1"/>
</dbReference>
<dbReference type="CDD" id="cd00130">
    <property type="entry name" value="PAS"/>
    <property type="match status" value="1"/>
</dbReference>
<feature type="domain" description="PAC" evidence="1">
    <location>
        <begin position="79"/>
        <end position="131"/>
    </location>
</feature>
<dbReference type="InterPro" id="IPR000700">
    <property type="entry name" value="PAS-assoc_C"/>
</dbReference>
<organism evidence="2 3">
    <name type="scientific">Methylobacterium cerastii</name>
    <dbReference type="NCBI Taxonomy" id="932741"/>
    <lineage>
        <taxon>Bacteria</taxon>
        <taxon>Pseudomonadati</taxon>
        <taxon>Pseudomonadota</taxon>
        <taxon>Alphaproteobacteria</taxon>
        <taxon>Hyphomicrobiales</taxon>
        <taxon>Methylobacteriaceae</taxon>
        <taxon>Methylobacterium</taxon>
    </lineage>
</organism>
<dbReference type="InterPro" id="IPR013655">
    <property type="entry name" value="PAS_fold_3"/>
</dbReference>
<keyword evidence="3" id="KW-1185">Reference proteome</keyword>
<name>A0ABQ4QL52_9HYPH</name>
<evidence type="ECO:0000313" key="2">
    <source>
        <dbReference type="EMBL" id="GJD45978.1"/>
    </source>
</evidence>
<gene>
    <name evidence="2" type="ORF">AFCDBAGC_3857</name>
</gene>
<dbReference type="InterPro" id="IPR035965">
    <property type="entry name" value="PAS-like_dom_sf"/>
</dbReference>
<evidence type="ECO:0000313" key="3">
    <source>
        <dbReference type="Proteomes" id="UP001055117"/>
    </source>
</evidence>
<protein>
    <recommendedName>
        <fullName evidence="1">PAC domain-containing protein</fullName>
    </recommendedName>
</protein>
<dbReference type="EMBL" id="BPQG01000062">
    <property type="protein sequence ID" value="GJD45978.1"/>
    <property type="molecule type" value="Genomic_DNA"/>
</dbReference>
<reference evidence="2 3" key="1">
    <citation type="journal article" date="2021" name="Front. Microbiol.">
        <title>Comprehensive Comparative Genomics and Phenotyping of Methylobacterium Species.</title>
        <authorList>
            <person name="Alessa O."/>
            <person name="Ogura Y."/>
            <person name="Fujitani Y."/>
            <person name="Takami H."/>
            <person name="Hayashi T."/>
            <person name="Sahin N."/>
            <person name="Tani A."/>
        </authorList>
    </citation>
    <scope>NUCLEOTIDE SEQUENCE [LARGE SCALE GENOMIC DNA]</scope>
    <source>
        <strain evidence="2 3">DSM 23679</strain>
    </source>
</reference>
<comment type="caution">
    <text evidence="2">The sequence shown here is derived from an EMBL/GenBank/DDBJ whole genome shotgun (WGS) entry which is preliminary data.</text>
</comment>
<dbReference type="Pfam" id="PF08447">
    <property type="entry name" value="PAS_3"/>
    <property type="match status" value="1"/>
</dbReference>
<evidence type="ECO:0000259" key="1">
    <source>
        <dbReference type="PROSITE" id="PS50113"/>
    </source>
</evidence>
<sequence length="187" mass="20227">MPASLQSILDASGYLGTWETDLDTQIVELTGALPRVLAVDETQGASGVPVSLLLKGVHLADRERIAQLMHKAHNTAGRFEAEFRTCDREGGVHWIAARGRVETDPTGRGLRCIGLMTDLTEARRDGEAATDHTMQTIDRVVDALMALRSLTKELGSPILPTLINVMLLELGTILASSIGSSDFDRVH</sequence>
<proteinExistence type="predicted"/>
<dbReference type="InterPro" id="IPR000014">
    <property type="entry name" value="PAS"/>
</dbReference>
<dbReference type="Proteomes" id="UP001055117">
    <property type="component" value="Unassembled WGS sequence"/>
</dbReference>
<accession>A0ABQ4QL52</accession>
<dbReference type="RefSeq" id="WP_147832293.1">
    <property type="nucleotide sequence ID" value="NZ_BPQG01000062.1"/>
</dbReference>
<dbReference type="PROSITE" id="PS50113">
    <property type="entry name" value="PAC"/>
    <property type="match status" value="1"/>
</dbReference>